<feature type="domain" description="AD" evidence="1">
    <location>
        <begin position="89"/>
        <end position="182"/>
    </location>
</feature>
<dbReference type="PROSITE" id="PS52001">
    <property type="entry name" value="AD"/>
    <property type="match status" value="1"/>
</dbReference>
<dbReference type="EMBL" id="JNBR01000029">
    <property type="protein sequence ID" value="OQS00551.1"/>
    <property type="molecule type" value="Genomic_DNA"/>
</dbReference>
<dbReference type="SMART" id="SM00995">
    <property type="entry name" value="AD"/>
    <property type="match status" value="1"/>
</dbReference>
<dbReference type="AlphaFoldDB" id="A0A1V9ZRG3"/>
<proteinExistence type="predicted"/>
<dbReference type="Proteomes" id="UP000243579">
    <property type="component" value="Unassembled WGS sequence"/>
</dbReference>
<evidence type="ECO:0000313" key="2">
    <source>
        <dbReference type="EMBL" id="OQS00551.1"/>
    </source>
</evidence>
<dbReference type="InterPro" id="IPR047574">
    <property type="entry name" value="AD"/>
</dbReference>
<keyword evidence="3" id="KW-1185">Reference proteome</keyword>
<protein>
    <recommendedName>
        <fullName evidence="1">AD domain-containing protein</fullName>
    </recommendedName>
</protein>
<reference evidence="2 3" key="1">
    <citation type="journal article" date="2014" name="Genome Biol. Evol.">
        <title>The secreted proteins of Achlya hypogyna and Thraustotheca clavata identify the ancestral oomycete secretome and reveal gene acquisitions by horizontal gene transfer.</title>
        <authorList>
            <person name="Misner I."/>
            <person name="Blouin N."/>
            <person name="Leonard G."/>
            <person name="Richards T.A."/>
            <person name="Lane C.E."/>
        </authorList>
    </citation>
    <scope>NUCLEOTIDE SEQUENCE [LARGE SCALE GENOMIC DNA]</scope>
    <source>
        <strain evidence="2 3">ATCC 48635</strain>
    </source>
</reference>
<evidence type="ECO:0000259" key="1">
    <source>
        <dbReference type="PROSITE" id="PS52001"/>
    </source>
</evidence>
<organism evidence="2 3">
    <name type="scientific">Achlya hypogyna</name>
    <name type="common">Oomycete</name>
    <name type="synonym">Protoachlya hypogyna</name>
    <dbReference type="NCBI Taxonomy" id="1202772"/>
    <lineage>
        <taxon>Eukaryota</taxon>
        <taxon>Sar</taxon>
        <taxon>Stramenopiles</taxon>
        <taxon>Oomycota</taxon>
        <taxon>Saprolegniomycetes</taxon>
        <taxon>Saprolegniales</taxon>
        <taxon>Achlyaceae</taxon>
        <taxon>Achlya</taxon>
    </lineage>
</organism>
<evidence type="ECO:0000313" key="3">
    <source>
        <dbReference type="Proteomes" id="UP000243579"/>
    </source>
</evidence>
<dbReference type="PANTHER" id="PTHR13542">
    <property type="entry name" value="LSM12 HOMOLOG"/>
    <property type="match status" value="1"/>
</dbReference>
<gene>
    <name evidence="2" type="ORF">ACHHYP_03408</name>
</gene>
<sequence>MAATEIWVEFPRGASTDAQSLAKATLGSWIRVFTNADATPLEGSVFTLDPVSGFLVLDGHTSTHLVHTDAITRIEAMDTQAEIAHAHNLRVSEDELRKLEERTRLQAEKAIASIGKNVSPTGQAIFDALSKTMPCEWQEQTIRVMHEVEILPPYTAASCRSNNKAMLDRIKKVLDGEHRKLRLKQ</sequence>
<dbReference type="Pfam" id="PF09793">
    <property type="entry name" value="AD"/>
    <property type="match status" value="1"/>
</dbReference>
<accession>A0A1V9ZRG3</accession>
<dbReference type="OrthoDB" id="1057137at2759"/>
<dbReference type="InterPro" id="IPR039683">
    <property type="entry name" value="Lsm12-like"/>
</dbReference>
<dbReference type="InterPro" id="IPR019181">
    <property type="entry name" value="LSM12_ABD"/>
</dbReference>
<comment type="caution">
    <text evidence="2">The sequence shown here is derived from an EMBL/GenBank/DDBJ whole genome shotgun (WGS) entry which is preliminary data.</text>
</comment>
<dbReference type="STRING" id="1202772.A0A1V9ZRG3"/>
<name>A0A1V9ZRG3_ACHHY</name>